<protein>
    <submittedName>
        <fullName evidence="2">Uncharacterized protein</fullName>
    </submittedName>
</protein>
<organism evidence="2 3">
    <name type="scientific">Carboxydothermus hydrogenoformans (strain ATCC BAA-161 / DSM 6008 / Z-2901)</name>
    <dbReference type="NCBI Taxonomy" id="246194"/>
    <lineage>
        <taxon>Bacteria</taxon>
        <taxon>Bacillati</taxon>
        <taxon>Bacillota</taxon>
        <taxon>Clostridia</taxon>
        <taxon>Thermoanaerobacterales</taxon>
        <taxon>Thermoanaerobacteraceae</taxon>
        <taxon>Carboxydothermus</taxon>
    </lineage>
</organism>
<name>Q3AA45_CARHZ</name>
<gene>
    <name evidence="2" type="ordered locus">CHY_2175</name>
</gene>
<dbReference type="InParanoid" id="Q3AA45"/>
<reference evidence="2 3" key="1">
    <citation type="journal article" date="2005" name="PLoS Genet.">
        <title>Life in hot carbon monoxide: the complete genome sequence of Carboxydothermus hydrogenoformans Z-2901.</title>
        <authorList>
            <person name="Wu M."/>
            <person name="Ren Q."/>
            <person name="Durkin A.S."/>
            <person name="Daugherty S.C."/>
            <person name="Brinkac L.M."/>
            <person name="Dodson R.J."/>
            <person name="Madupu R."/>
            <person name="Sullivan S.A."/>
            <person name="Kolonay J.F."/>
            <person name="Haft D.H."/>
            <person name="Nelson W.C."/>
            <person name="Tallon L.J."/>
            <person name="Jones K.M."/>
            <person name="Ulrich L.E."/>
            <person name="Gonzalez J.M."/>
            <person name="Zhulin I.B."/>
            <person name="Robb F.T."/>
            <person name="Eisen J.A."/>
        </authorList>
    </citation>
    <scope>NUCLEOTIDE SEQUENCE [LARGE SCALE GENOMIC DNA]</scope>
    <source>
        <strain evidence="3">ATCC BAA-161 / DSM 6008 / Z-2901</strain>
    </source>
</reference>
<evidence type="ECO:0000313" key="3">
    <source>
        <dbReference type="Proteomes" id="UP000002706"/>
    </source>
</evidence>
<dbReference type="KEGG" id="chy:CHY_2175"/>
<dbReference type="AlphaFoldDB" id="Q3AA45"/>
<dbReference type="RefSeq" id="WP_011345062.1">
    <property type="nucleotide sequence ID" value="NC_007503.1"/>
</dbReference>
<feature type="region of interest" description="Disordered" evidence="1">
    <location>
        <begin position="41"/>
        <end position="61"/>
    </location>
</feature>
<dbReference type="OrthoDB" id="9765386at2"/>
<proteinExistence type="predicted"/>
<evidence type="ECO:0000313" key="2">
    <source>
        <dbReference type="EMBL" id="ABB15024.1"/>
    </source>
</evidence>
<accession>Q3AA45</accession>
<dbReference type="HOGENOM" id="CLU_2913931_0_0_9"/>
<feature type="compositionally biased region" description="Basic residues" evidence="1">
    <location>
        <begin position="51"/>
        <end position="61"/>
    </location>
</feature>
<dbReference type="EMBL" id="CP000141">
    <property type="protein sequence ID" value="ABB15024.1"/>
    <property type="molecule type" value="Genomic_DNA"/>
</dbReference>
<evidence type="ECO:0000256" key="1">
    <source>
        <dbReference type="SAM" id="MobiDB-lite"/>
    </source>
</evidence>
<dbReference type="Proteomes" id="UP000002706">
    <property type="component" value="Chromosome"/>
</dbReference>
<dbReference type="STRING" id="246194.CHY_2175"/>
<sequence>MNALHNPLKIGKIKVDDEGRKSKKYVGEKATVTVNPDTGTVIQVNPTSSKYAKRLKKQRGE</sequence>
<keyword evidence="3" id="KW-1185">Reference proteome</keyword>
<feature type="compositionally biased region" description="Polar residues" evidence="1">
    <location>
        <begin position="41"/>
        <end position="50"/>
    </location>
</feature>